<evidence type="ECO:0000313" key="9">
    <source>
        <dbReference type="EMBL" id="PRW51106.1"/>
    </source>
</evidence>
<dbReference type="Pfam" id="PF01566">
    <property type="entry name" value="Nramp"/>
    <property type="match status" value="1"/>
</dbReference>
<feature type="compositionally biased region" description="Low complexity" evidence="7">
    <location>
        <begin position="75"/>
        <end position="86"/>
    </location>
</feature>
<feature type="region of interest" description="Disordered" evidence="7">
    <location>
        <begin position="1"/>
        <end position="86"/>
    </location>
</feature>
<feature type="compositionally biased region" description="Low complexity" evidence="7">
    <location>
        <begin position="1"/>
        <end position="66"/>
    </location>
</feature>
<name>A0A2P6TP42_CHLSO</name>
<evidence type="ECO:0000256" key="2">
    <source>
        <dbReference type="ARBA" id="ARBA00009965"/>
    </source>
</evidence>
<feature type="transmembrane region" description="Helical" evidence="8">
    <location>
        <begin position="233"/>
        <end position="254"/>
    </location>
</feature>
<evidence type="ECO:0000256" key="6">
    <source>
        <dbReference type="ARBA" id="ARBA00023136"/>
    </source>
</evidence>
<dbReference type="InterPro" id="IPR001046">
    <property type="entry name" value="NRAMP_fam"/>
</dbReference>
<sequence length="589" mass="62143">MDDRQGAAAGELGAPSEPAPPGGSAAVPRPPSKSSSRKSVLESLKSRVDGASSKAGASDAASDTGSQGETERELAPSSSAPCPDSDATPPFSWRGLLSFCGSGLLMSVAYLDPGNLEADIQAGAKTGFSLLWWFALVSLACGTAFQCLSGRLGLVTGKDLAAHCGERWPRGAAIFLWIMLELAIVAVDIQETVGCAQALYMLSNGALPLWAGCIVVSFSAFVLLLLERRGARWLEALFGIVIGVEAVAMAVNFFRAGVPAKEVALGLFRPTLPAGAIGPMLGALGALVMPYNLYFHSAVVISRRPEPPTPGPMRGVLRYLRIETPVVLLGAFLINLTVICVFAQGFYGTDQEIGLQAAGDLLAERFGQQFKVFWAVGLLAAGQVSTIALTYAGQLVMSGLLQLQVKGWARMIGTRLFALAPALTVAIVSNANNKFDGLNQMLNIVQSIQLPFALIPAIHMAGSAAVMGPPGAFATRRWLHLFCSLVALTVVSINCFFLVTFRRDNLPAGAGVSVGWGFLMAAYYLALAYFALGPDKLAARFGPYLRRMRSGANTAAIAAGSAAGVAVEWVKGINWKEPDRQLELLEIHL</sequence>
<dbReference type="OrthoDB" id="409173at2759"/>
<evidence type="ECO:0000256" key="4">
    <source>
        <dbReference type="ARBA" id="ARBA00022692"/>
    </source>
</evidence>
<feature type="transmembrane region" description="Helical" evidence="8">
    <location>
        <begin position="448"/>
        <end position="466"/>
    </location>
</feature>
<feature type="transmembrane region" description="Helical" evidence="8">
    <location>
        <begin position="372"/>
        <end position="396"/>
    </location>
</feature>
<reference evidence="9 10" key="1">
    <citation type="journal article" date="2018" name="Plant J.">
        <title>Genome sequences of Chlorella sorokiniana UTEX 1602 and Micractinium conductrix SAG 241.80: implications to maltose excretion by a green alga.</title>
        <authorList>
            <person name="Arriola M.B."/>
            <person name="Velmurugan N."/>
            <person name="Zhang Y."/>
            <person name="Plunkett M.H."/>
            <person name="Hondzo H."/>
            <person name="Barney B.M."/>
        </authorList>
    </citation>
    <scope>NUCLEOTIDE SEQUENCE [LARGE SCALE GENOMIC DNA]</scope>
    <source>
        <strain evidence="10">UTEX 1602</strain>
    </source>
</reference>
<dbReference type="NCBIfam" id="TIGR01197">
    <property type="entry name" value="nramp"/>
    <property type="match status" value="1"/>
</dbReference>
<keyword evidence="3" id="KW-0813">Transport</keyword>
<feature type="transmembrane region" description="Helical" evidence="8">
    <location>
        <begin position="478"/>
        <end position="501"/>
    </location>
</feature>
<feature type="transmembrane region" description="Helical" evidence="8">
    <location>
        <begin position="513"/>
        <end position="532"/>
    </location>
</feature>
<dbReference type="GO" id="GO:0015086">
    <property type="term" value="F:cadmium ion transmembrane transporter activity"/>
    <property type="evidence" value="ECO:0007669"/>
    <property type="project" value="TreeGrafter"/>
</dbReference>
<dbReference type="EMBL" id="LHPG02000010">
    <property type="protein sequence ID" value="PRW51106.1"/>
    <property type="molecule type" value="Genomic_DNA"/>
</dbReference>
<evidence type="ECO:0000256" key="3">
    <source>
        <dbReference type="ARBA" id="ARBA00022448"/>
    </source>
</evidence>
<evidence type="ECO:0000256" key="7">
    <source>
        <dbReference type="SAM" id="MobiDB-lite"/>
    </source>
</evidence>
<comment type="caution">
    <text evidence="9">The sequence shown here is derived from an EMBL/GenBank/DDBJ whole genome shotgun (WGS) entry which is preliminary data.</text>
</comment>
<feature type="transmembrane region" description="Helical" evidence="8">
    <location>
        <begin position="130"/>
        <end position="148"/>
    </location>
</feature>
<dbReference type="AlphaFoldDB" id="A0A2P6TP42"/>
<comment type="subcellular location">
    <subcellularLocation>
        <location evidence="1">Membrane</location>
        <topology evidence="1">Multi-pass membrane protein</topology>
    </subcellularLocation>
</comment>
<gene>
    <name evidence="9" type="ORF">C2E21_5445</name>
</gene>
<keyword evidence="4 8" id="KW-0812">Transmembrane</keyword>
<evidence type="ECO:0000256" key="5">
    <source>
        <dbReference type="ARBA" id="ARBA00022989"/>
    </source>
</evidence>
<protein>
    <submittedName>
        <fullName evidence="9">Natural resistance-associated macrophage</fullName>
    </submittedName>
</protein>
<comment type="similarity">
    <text evidence="2">Belongs to the NRAMP (TC 2.A.55) family.</text>
</comment>
<feature type="transmembrane region" description="Helical" evidence="8">
    <location>
        <begin position="408"/>
        <end position="428"/>
    </location>
</feature>
<feature type="transmembrane region" description="Helical" evidence="8">
    <location>
        <begin position="274"/>
        <end position="294"/>
    </location>
</feature>
<proteinExistence type="inferred from homology"/>
<evidence type="ECO:0000256" key="1">
    <source>
        <dbReference type="ARBA" id="ARBA00004141"/>
    </source>
</evidence>
<dbReference type="GO" id="GO:0005886">
    <property type="term" value="C:plasma membrane"/>
    <property type="evidence" value="ECO:0007669"/>
    <property type="project" value="TreeGrafter"/>
</dbReference>
<feature type="transmembrane region" description="Helical" evidence="8">
    <location>
        <begin position="207"/>
        <end position="226"/>
    </location>
</feature>
<evidence type="ECO:0000313" key="10">
    <source>
        <dbReference type="Proteomes" id="UP000239899"/>
    </source>
</evidence>
<feature type="transmembrane region" description="Helical" evidence="8">
    <location>
        <begin position="168"/>
        <end position="187"/>
    </location>
</feature>
<organism evidence="9 10">
    <name type="scientific">Chlorella sorokiniana</name>
    <name type="common">Freshwater green alga</name>
    <dbReference type="NCBI Taxonomy" id="3076"/>
    <lineage>
        <taxon>Eukaryota</taxon>
        <taxon>Viridiplantae</taxon>
        <taxon>Chlorophyta</taxon>
        <taxon>core chlorophytes</taxon>
        <taxon>Trebouxiophyceae</taxon>
        <taxon>Chlorellales</taxon>
        <taxon>Chlorellaceae</taxon>
        <taxon>Chlorella clade</taxon>
        <taxon>Chlorella</taxon>
    </lineage>
</organism>
<evidence type="ECO:0000256" key="8">
    <source>
        <dbReference type="SAM" id="Phobius"/>
    </source>
</evidence>
<feature type="transmembrane region" description="Helical" evidence="8">
    <location>
        <begin position="326"/>
        <end position="347"/>
    </location>
</feature>
<keyword evidence="5 8" id="KW-1133">Transmembrane helix</keyword>
<dbReference type="STRING" id="3076.A0A2P6TP42"/>
<dbReference type="PRINTS" id="PR00447">
    <property type="entry name" value="NATRESASSCMP"/>
</dbReference>
<dbReference type="PANTHER" id="PTHR11706">
    <property type="entry name" value="SOLUTE CARRIER PROTEIN FAMILY 11 MEMBER"/>
    <property type="match status" value="1"/>
</dbReference>
<keyword evidence="10" id="KW-1185">Reference proteome</keyword>
<keyword evidence="6 8" id="KW-0472">Membrane</keyword>
<dbReference type="GO" id="GO:0005384">
    <property type="term" value="F:manganese ion transmembrane transporter activity"/>
    <property type="evidence" value="ECO:0007669"/>
    <property type="project" value="TreeGrafter"/>
</dbReference>
<dbReference type="PANTHER" id="PTHR11706:SF33">
    <property type="entry name" value="NATURAL RESISTANCE-ASSOCIATED MACROPHAGE PROTEIN 2"/>
    <property type="match status" value="1"/>
</dbReference>
<dbReference type="GO" id="GO:0034755">
    <property type="term" value="P:iron ion transmembrane transport"/>
    <property type="evidence" value="ECO:0007669"/>
    <property type="project" value="TreeGrafter"/>
</dbReference>
<accession>A0A2P6TP42</accession>
<dbReference type="Proteomes" id="UP000239899">
    <property type="component" value="Unassembled WGS sequence"/>
</dbReference>
<dbReference type="NCBIfam" id="NF037982">
    <property type="entry name" value="Nramp_1"/>
    <property type="match status" value="1"/>
</dbReference>